<dbReference type="AlphaFoldDB" id="A0A0S6W3I8"/>
<dbReference type="InterPro" id="IPR033532">
    <property type="entry name" value="AraR_ligand_bind_dom"/>
</dbReference>
<evidence type="ECO:0000256" key="2">
    <source>
        <dbReference type="ARBA" id="ARBA00023125"/>
    </source>
</evidence>
<dbReference type="CDD" id="cd01541">
    <property type="entry name" value="PBP1_AraR"/>
    <property type="match status" value="1"/>
</dbReference>
<dbReference type="Gene3D" id="3.40.50.2300">
    <property type="match status" value="2"/>
</dbReference>
<dbReference type="PROSITE" id="PS50949">
    <property type="entry name" value="HTH_GNTR"/>
    <property type="match status" value="1"/>
</dbReference>
<dbReference type="EMBL" id="DF820459">
    <property type="protein sequence ID" value="GAK53010.1"/>
    <property type="molecule type" value="Genomic_DNA"/>
</dbReference>
<dbReference type="GO" id="GO:0000976">
    <property type="term" value="F:transcription cis-regulatory region binding"/>
    <property type="evidence" value="ECO:0007669"/>
    <property type="project" value="TreeGrafter"/>
</dbReference>
<dbReference type="InterPro" id="IPR036390">
    <property type="entry name" value="WH_DNA-bd_sf"/>
</dbReference>
<dbReference type="PANTHER" id="PTHR30146">
    <property type="entry name" value="LACI-RELATED TRANSCRIPTIONAL REPRESSOR"/>
    <property type="match status" value="1"/>
</dbReference>
<dbReference type="HOGENOM" id="CLU_037628_15_0_0"/>
<dbReference type="InterPro" id="IPR046335">
    <property type="entry name" value="LacI/GalR-like_sensor"/>
</dbReference>
<dbReference type="SUPFAM" id="SSF53822">
    <property type="entry name" value="Periplasmic binding protein-like I"/>
    <property type="match status" value="1"/>
</dbReference>
<evidence type="ECO:0000256" key="3">
    <source>
        <dbReference type="ARBA" id="ARBA00023163"/>
    </source>
</evidence>
<dbReference type="FunFam" id="1.10.10.10:FF:000079">
    <property type="entry name" value="GntR family transcriptional regulator"/>
    <property type="match status" value="1"/>
</dbReference>
<dbReference type="InterPro" id="IPR000524">
    <property type="entry name" value="Tscrpt_reg_HTH_GntR"/>
</dbReference>
<evidence type="ECO:0000313" key="5">
    <source>
        <dbReference type="EMBL" id="GAK53010.1"/>
    </source>
</evidence>
<dbReference type="PRINTS" id="PR00035">
    <property type="entry name" value="HTHGNTR"/>
</dbReference>
<dbReference type="InterPro" id="IPR036388">
    <property type="entry name" value="WH-like_DNA-bd_sf"/>
</dbReference>
<dbReference type="GO" id="GO:0003700">
    <property type="term" value="F:DNA-binding transcription factor activity"/>
    <property type="evidence" value="ECO:0007669"/>
    <property type="project" value="InterPro"/>
</dbReference>
<proteinExistence type="predicted"/>
<dbReference type="PANTHER" id="PTHR30146:SF109">
    <property type="entry name" value="HTH-TYPE TRANSCRIPTIONAL REGULATOR GALS"/>
    <property type="match status" value="1"/>
</dbReference>
<keyword evidence="6" id="KW-1185">Reference proteome</keyword>
<keyword evidence="1" id="KW-0805">Transcription regulation</keyword>
<keyword evidence="2" id="KW-0238">DNA-binding</keyword>
<sequence>MTIDAEKALPKYRQVKETIIQYFTEEQYKPDQRIPSENELVERFQVSRNTIRQALSELNEEGLIYKKQGLGTFFSGNFTAPRQLSHLVGVLSPRISYYIYPQIMEAIDKVAHQSRYNIVLGNSYANYDKELTCLEQLLERQIDGLLFEPVGGFQKFEETQIFHALNALTIPFVLMNWWFPNPDISCVSVDDVEGGLRATQYLIDAGHRRIACLYPYDKLPGIHRHQGYRKALELAGILPEPRFEKAVTSLQWDEPETIPRLVRELLVLNNSERPTAIFCFNDDSALRAMATLRDANVAVPSDISLIGFDNAEQAAAAEVPLTTLHHPKHLIGKWAAEILFDQIADTKYRNPRKVLVTPTLVERDSVSVRRAVS</sequence>
<dbReference type="Pfam" id="PF13377">
    <property type="entry name" value="Peripla_BP_3"/>
    <property type="match status" value="1"/>
</dbReference>
<protein>
    <submittedName>
        <fullName evidence="5">Transcriptional repressor</fullName>
    </submittedName>
</protein>
<gene>
    <name evidence="5" type="ORF">U14_04269</name>
</gene>
<evidence type="ECO:0000313" key="6">
    <source>
        <dbReference type="Proteomes" id="UP000030700"/>
    </source>
</evidence>
<dbReference type="InterPro" id="IPR028082">
    <property type="entry name" value="Peripla_BP_I"/>
</dbReference>
<accession>A0A0S6W3I8</accession>
<dbReference type="STRING" id="1499966.U14_04269"/>
<dbReference type="Gene3D" id="1.10.10.10">
    <property type="entry name" value="Winged helix-like DNA-binding domain superfamily/Winged helix DNA-binding domain"/>
    <property type="match status" value="1"/>
</dbReference>
<dbReference type="Pfam" id="PF00392">
    <property type="entry name" value="GntR"/>
    <property type="match status" value="1"/>
</dbReference>
<evidence type="ECO:0000259" key="4">
    <source>
        <dbReference type="PROSITE" id="PS50949"/>
    </source>
</evidence>
<reference evidence="5" key="1">
    <citation type="journal article" date="2015" name="PeerJ">
        <title>First genomic representation of candidate bacterial phylum KSB3 points to enhanced environmental sensing as a trigger of wastewater bulking.</title>
        <authorList>
            <person name="Sekiguchi Y."/>
            <person name="Ohashi A."/>
            <person name="Parks D.H."/>
            <person name="Yamauchi T."/>
            <person name="Tyson G.W."/>
            <person name="Hugenholtz P."/>
        </authorList>
    </citation>
    <scope>NUCLEOTIDE SEQUENCE [LARGE SCALE GENOMIC DNA]</scope>
</reference>
<evidence type="ECO:0000256" key="1">
    <source>
        <dbReference type="ARBA" id="ARBA00023015"/>
    </source>
</evidence>
<dbReference type="CDD" id="cd07377">
    <property type="entry name" value="WHTH_GntR"/>
    <property type="match status" value="1"/>
</dbReference>
<dbReference type="Proteomes" id="UP000030700">
    <property type="component" value="Unassembled WGS sequence"/>
</dbReference>
<keyword evidence="3" id="KW-0804">Transcription</keyword>
<name>A0A0S6W3I8_9BACT</name>
<organism evidence="5">
    <name type="scientific">Candidatus Moduliflexus flocculans</name>
    <dbReference type="NCBI Taxonomy" id="1499966"/>
    <lineage>
        <taxon>Bacteria</taxon>
        <taxon>Candidatus Moduliflexota</taxon>
        <taxon>Candidatus Moduliflexia</taxon>
        <taxon>Candidatus Moduliflexales</taxon>
        <taxon>Candidatus Moduliflexaceae</taxon>
    </lineage>
</organism>
<dbReference type="SMART" id="SM00345">
    <property type="entry name" value="HTH_GNTR"/>
    <property type="match status" value="1"/>
</dbReference>
<feature type="domain" description="HTH gntR-type" evidence="4">
    <location>
        <begin position="9"/>
        <end position="77"/>
    </location>
</feature>
<dbReference type="SUPFAM" id="SSF46785">
    <property type="entry name" value="Winged helix' DNA-binding domain"/>
    <property type="match status" value="1"/>
</dbReference>